<keyword evidence="7" id="KW-1185">Reference proteome</keyword>
<evidence type="ECO:0000313" key="7">
    <source>
        <dbReference type="Proteomes" id="UP001634394"/>
    </source>
</evidence>
<dbReference type="EMBL" id="JBJQND010000002">
    <property type="protein sequence ID" value="KAL3885396.1"/>
    <property type="molecule type" value="Genomic_DNA"/>
</dbReference>
<dbReference type="GO" id="GO:0016020">
    <property type="term" value="C:membrane"/>
    <property type="evidence" value="ECO:0007669"/>
    <property type="project" value="UniProtKB-SubCell"/>
</dbReference>
<keyword evidence="3" id="KW-0812">Transmembrane</keyword>
<dbReference type="PANTHER" id="PTHR13628">
    <property type="entry name" value="TRANSMEMBRANE PROTEIN 267"/>
    <property type="match status" value="1"/>
</dbReference>
<sequence>MLELLLLITCLSGDHIMTLSNVKKSIWAAALVDNTTHGVVGSLSWAIVIDIDRDPRKIVACLICFLVSMAVDADHFIAAKSLKLKKCLLGHTLPSLGSGWQNIASVTTIILVICS</sequence>
<evidence type="ECO:0000256" key="3">
    <source>
        <dbReference type="ARBA" id="ARBA00022692"/>
    </source>
</evidence>
<dbReference type="InterPro" id="IPR026572">
    <property type="entry name" value="TMEM267"/>
</dbReference>
<dbReference type="AlphaFoldDB" id="A0ABD3XGJ4"/>
<evidence type="ECO:0000256" key="2">
    <source>
        <dbReference type="ARBA" id="ARBA00013977"/>
    </source>
</evidence>
<proteinExistence type="predicted"/>
<comment type="subcellular location">
    <subcellularLocation>
        <location evidence="1">Membrane</location>
        <topology evidence="1">Multi-pass membrane protein</topology>
    </subcellularLocation>
</comment>
<organism evidence="6 7">
    <name type="scientific">Sinanodonta woodiana</name>
    <name type="common">Chinese pond mussel</name>
    <name type="synonym">Anodonta woodiana</name>
    <dbReference type="NCBI Taxonomy" id="1069815"/>
    <lineage>
        <taxon>Eukaryota</taxon>
        <taxon>Metazoa</taxon>
        <taxon>Spiralia</taxon>
        <taxon>Lophotrochozoa</taxon>
        <taxon>Mollusca</taxon>
        <taxon>Bivalvia</taxon>
        <taxon>Autobranchia</taxon>
        <taxon>Heteroconchia</taxon>
        <taxon>Palaeoheterodonta</taxon>
        <taxon>Unionida</taxon>
        <taxon>Unionoidea</taxon>
        <taxon>Unionidae</taxon>
        <taxon>Unioninae</taxon>
        <taxon>Sinanodonta</taxon>
    </lineage>
</organism>
<accession>A0ABD3XGJ4</accession>
<protein>
    <recommendedName>
        <fullName evidence="2">Transmembrane protein 267</fullName>
    </recommendedName>
</protein>
<gene>
    <name evidence="6" type="ORF">ACJMK2_025459</name>
</gene>
<evidence type="ECO:0000256" key="5">
    <source>
        <dbReference type="ARBA" id="ARBA00023136"/>
    </source>
</evidence>
<name>A0ABD3XGJ4_SINWO</name>
<dbReference type="Proteomes" id="UP001634394">
    <property type="component" value="Unassembled WGS sequence"/>
</dbReference>
<keyword evidence="5" id="KW-0472">Membrane</keyword>
<evidence type="ECO:0000256" key="1">
    <source>
        <dbReference type="ARBA" id="ARBA00004141"/>
    </source>
</evidence>
<dbReference type="PANTHER" id="PTHR13628:SF1">
    <property type="entry name" value="TRANSMEMBRANE PROTEIN 267"/>
    <property type="match status" value="1"/>
</dbReference>
<keyword evidence="4" id="KW-1133">Transmembrane helix</keyword>
<comment type="caution">
    <text evidence="6">The sequence shown here is derived from an EMBL/GenBank/DDBJ whole genome shotgun (WGS) entry which is preliminary data.</text>
</comment>
<evidence type="ECO:0000313" key="6">
    <source>
        <dbReference type="EMBL" id="KAL3885396.1"/>
    </source>
</evidence>
<reference evidence="6 7" key="1">
    <citation type="submission" date="2024-11" db="EMBL/GenBank/DDBJ databases">
        <title>Chromosome-level genome assembly of the freshwater bivalve Anodonta woodiana.</title>
        <authorList>
            <person name="Chen X."/>
        </authorList>
    </citation>
    <scope>NUCLEOTIDE SEQUENCE [LARGE SCALE GENOMIC DNA]</scope>
    <source>
        <strain evidence="6">MN2024</strain>
        <tissue evidence="6">Gills</tissue>
    </source>
</reference>
<evidence type="ECO:0000256" key="4">
    <source>
        <dbReference type="ARBA" id="ARBA00022989"/>
    </source>
</evidence>